<accession>A0A370QMS7</accession>
<dbReference type="InterPro" id="IPR007263">
    <property type="entry name" value="DCC1-like"/>
</dbReference>
<keyword evidence="1" id="KW-0812">Transmembrane</keyword>
<dbReference type="GO" id="GO:0015035">
    <property type="term" value="F:protein-disulfide reductase activity"/>
    <property type="evidence" value="ECO:0007669"/>
    <property type="project" value="InterPro"/>
</dbReference>
<name>A0A370QMS7_9FLAO</name>
<dbReference type="OrthoDB" id="9785438at2"/>
<proteinExistence type="predicted"/>
<gene>
    <name evidence="2" type="ORF">C8D94_1011216</name>
</gene>
<keyword evidence="3" id="KW-1185">Reference proteome</keyword>
<dbReference type="RefSeq" id="WP_115122948.1">
    <property type="nucleotide sequence ID" value="NZ_QRAO01000001.1"/>
</dbReference>
<evidence type="ECO:0000313" key="3">
    <source>
        <dbReference type="Proteomes" id="UP000255317"/>
    </source>
</evidence>
<dbReference type="EMBL" id="QRAO01000001">
    <property type="protein sequence ID" value="RDK89330.1"/>
    <property type="molecule type" value="Genomic_DNA"/>
</dbReference>
<dbReference type="AlphaFoldDB" id="A0A370QMS7"/>
<dbReference type="Pfam" id="PF04134">
    <property type="entry name" value="DCC1-like"/>
    <property type="match status" value="1"/>
</dbReference>
<feature type="transmembrane region" description="Helical" evidence="1">
    <location>
        <begin position="140"/>
        <end position="159"/>
    </location>
</feature>
<keyword evidence="1" id="KW-0472">Membrane</keyword>
<evidence type="ECO:0000256" key="1">
    <source>
        <dbReference type="SAM" id="Phobius"/>
    </source>
</evidence>
<keyword evidence="1" id="KW-1133">Transmembrane helix</keyword>
<reference evidence="2 3" key="1">
    <citation type="submission" date="2018-07" db="EMBL/GenBank/DDBJ databases">
        <title>Genomic Encyclopedia of Type Strains, Phase IV (KMG-IV): sequencing the most valuable type-strain genomes for metagenomic binning, comparative biology and taxonomic classification.</title>
        <authorList>
            <person name="Goeker M."/>
        </authorList>
    </citation>
    <scope>NUCLEOTIDE SEQUENCE [LARGE SCALE GENOMIC DNA]</scope>
    <source>
        <strain evidence="2 3">DSM 101478</strain>
    </source>
</reference>
<protein>
    <submittedName>
        <fullName evidence="2">Putative DCC family thiol-disulfide oxidoreductase YuxK</fullName>
    </submittedName>
</protein>
<organism evidence="2 3">
    <name type="scientific">Marinirhabdus gelatinilytica</name>
    <dbReference type="NCBI Taxonomy" id="1703343"/>
    <lineage>
        <taxon>Bacteria</taxon>
        <taxon>Pseudomonadati</taxon>
        <taxon>Bacteroidota</taxon>
        <taxon>Flavobacteriia</taxon>
        <taxon>Flavobacteriales</taxon>
        <taxon>Flavobacteriaceae</taxon>
    </lineage>
</organism>
<comment type="caution">
    <text evidence="2">The sequence shown here is derived from an EMBL/GenBank/DDBJ whole genome shotgun (WGS) entry which is preliminary data.</text>
</comment>
<evidence type="ECO:0000313" key="2">
    <source>
        <dbReference type="EMBL" id="RDK89330.1"/>
    </source>
</evidence>
<dbReference type="Proteomes" id="UP000255317">
    <property type="component" value="Unassembled WGS sequence"/>
</dbReference>
<sequence>MFQKFNTTQYPPKIKPLLVWDGKCGFCKYWVTRWRKISEGKIDFDTYQNAAQDFPDIPLKEFKKASRLITTSGSVHGGPDSAYKSYEIANPSSPWHGWYTKYAWFRRLSDWGYNYIAKNRSTMFTITKAMLGSNPLRFRHYWTIYLFMFTLLLLVVLKFL</sequence>